<keyword evidence="3" id="KW-1185">Reference proteome</keyword>
<dbReference type="PANTHER" id="PTHR46534">
    <property type="entry name" value="IGGFC_BINDING DOMAIN-CONTAINING PROTEIN"/>
    <property type="match status" value="1"/>
</dbReference>
<dbReference type="Proteomes" id="UP000683360">
    <property type="component" value="Unassembled WGS sequence"/>
</dbReference>
<name>A0A8S3PXR7_MYTED</name>
<feature type="domain" description="EGF-like" evidence="1">
    <location>
        <begin position="114"/>
        <end position="125"/>
    </location>
</feature>
<dbReference type="AlphaFoldDB" id="A0A8S3PXR7"/>
<dbReference type="CDD" id="cd00054">
    <property type="entry name" value="EGF_CA"/>
    <property type="match status" value="1"/>
</dbReference>
<gene>
    <name evidence="2" type="ORF">MEDL_3318</name>
</gene>
<accession>A0A8S3PXR7</accession>
<dbReference type="Pfam" id="PF17517">
    <property type="entry name" value="IgGFc_binding"/>
    <property type="match status" value="2"/>
</dbReference>
<sequence>MCSIQEGTRQGELFYDSGCIDSHICVSIHAPIIGRRDLETSSKHDFLKRSDQSLRCCSGHLCNKDYGSLPTHTPGNQHSFPPPTSIVYTHSPHLSVCQSGKQCYNDGICQSSTCKCPDGVFGDQCEYKDIRGTSFILVFPQTTYPDCQLPRALIATRQNGVFHKFSFSSHFNTSTQFSPKLFTANFNYSVGIEKDGKFLRGVELTFSSKVSLYAMTSCIKPTDRYSEGYMAIPTNFLSSKYIIPQYKLNYGTAAYSSLILIAALKPNTMINIYKTENGVKSTYINFILHPYETYQLSRVADLTGTLITSTEPIAVLSGFISNHIVAGGQNPFMEMVLPTDQWDRAYDKIESKSIAERSFIDFDHSEVSYLNTNNDVMVMVFPKGLADNSGDAFMMTVPGINQYLSSYEFAVPTGFNNFISITTLYNALDGFILDGNLMHHENGSHIFGGTNHYSTFTMPIHSGVHQISHKDNVRFGLWVYGNGPKDGYGYPAGMAFRTNIN</sequence>
<organism evidence="2 3">
    <name type="scientific">Mytilus edulis</name>
    <name type="common">Blue mussel</name>
    <dbReference type="NCBI Taxonomy" id="6550"/>
    <lineage>
        <taxon>Eukaryota</taxon>
        <taxon>Metazoa</taxon>
        <taxon>Spiralia</taxon>
        <taxon>Lophotrochozoa</taxon>
        <taxon>Mollusca</taxon>
        <taxon>Bivalvia</taxon>
        <taxon>Autobranchia</taxon>
        <taxon>Pteriomorphia</taxon>
        <taxon>Mytilida</taxon>
        <taxon>Mytiloidea</taxon>
        <taxon>Mytilidae</taxon>
        <taxon>Mytilinae</taxon>
        <taxon>Mytilus</taxon>
    </lineage>
</organism>
<dbReference type="InterPro" id="IPR035234">
    <property type="entry name" value="IgGFc-bd_N"/>
</dbReference>
<evidence type="ECO:0000313" key="3">
    <source>
        <dbReference type="Proteomes" id="UP000683360"/>
    </source>
</evidence>
<dbReference type="InterPro" id="IPR000742">
    <property type="entry name" value="EGF"/>
</dbReference>
<dbReference type="PROSITE" id="PS00022">
    <property type="entry name" value="EGF_1"/>
    <property type="match status" value="1"/>
</dbReference>
<dbReference type="PANTHER" id="PTHR46534:SF1">
    <property type="entry name" value="IGGFC-BINDING PROTEIN N-TERMINAL DOMAIN-CONTAINING PROTEIN"/>
    <property type="match status" value="1"/>
</dbReference>
<evidence type="ECO:0000313" key="2">
    <source>
        <dbReference type="EMBL" id="CAG2187888.1"/>
    </source>
</evidence>
<proteinExistence type="predicted"/>
<dbReference type="EMBL" id="CAJPWZ010000189">
    <property type="protein sequence ID" value="CAG2187888.1"/>
    <property type="molecule type" value="Genomic_DNA"/>
</dbReference>
<reference evidence="2" key="1">
    <citation type="submission" date="2021-03" db="EMBL/GenBank/DDBJ databases">
        <authorList>
            <person name="Bekaert M."/>
        </authorList>
    </citation>
    <scope>NUCLEOTIDE SEQUENCE</scope>
</reference>
<dbReference type="SUPFAM" id="SSF57196">
    <property type="entry name" value="EGF/Laminin"/>
    <property type="match status" value="1"/>
</dbReference>
<dbReference type="OrthoDB" id="6074332at2759"/>
<protein>
    <recommendedName>
        <fullName evidence="1">EGF-like domain-containing protein</fullName>
    </recommendedName>
</protein>
<evidence type="ECO:0000259" key="1">
    <source>
        <dbReference type="PROSITE" id="PS00022"/>
    </source>
</evidence>
<comment type="caution">
    <text evidence="2">The sequence shown here is derived from an EMBL/GenBank/DDBJ whole genome shotgun (WGS) entry which is preliminary data.</text>
</comment>